<feature type="binding site" evidence="3">
    <location>
        <position position="261"/>
    </location>
    <ligand>
        <name>Mg(2+)</name>
        <dbReference type="ChEBI" id="CHEBI:18420"/>
        <label>1</label>
    </ligand>
</feature>
<reference evidence="5 6" key="1">
    <citation type="submission" date="2011-11" db="EMBL/GenBank/DDBJ databases">
        <title>Whole genome shotgun sequence of Gordonia amarae NBRC 15530.</title>
        <authorList>
            <person name="Takarada H."/>
            <person name="Hosoyama A."/>
            <person name="Tsuchikane K."/>
            <person name="Katsumata H."/>
            <person name="Yamazaki S."/>
            <person name="Fujita N."/>
        </authorList>
    </citation>
    <scope>NUCLEOTIDE SEQUENCE [LARGE SCALE GENOMIC DNA]</scope>
    <source>
        <strain evidence="5 6">NBRC 15530</strain>
    </source>
</reference>
<dbReference type="GO" id="GO:0046872">
    <property type="term" value="F:metal ion binding"/>
    <property type="evidence" value="ECO:0007669"/>
    <property type="project" value="UniProtKB-KW"/>
</dbReference>
<feature type="domain" description="Tyrosine specific protein phosphatases" evidence="4">
    <location>
        <begin position="399"/>
        <end position="449"/>
    </location>
</feature>
<dbReference type="RefSeq" id="WP_005184101.1">
    <property type="nucleotide sequence ID" value="NZ_BAED01000020.1"/>
</dbReference>
<evidence type="ECO:0000313" key="5">
    <source>
        <dbReference type="EMBL" id="GAB04631.1"/>
    </source>
</evidence>
<gene>
    <name evidence="5" type="ORF">GOAMR_20_01790</name>
</gene>
<dbReference type="Gene3D" id="1.10.4080.10">
    <property type="entry name" value="ADP-ribosylation/Crystallin J1"/>
    <property type="match status" value="1"/>
</dbReference>
<evidence type="ECO:0000256" key="1">
    <source>
        <dbReference type="ARBA" id="ARBA00010702"/>
    </source>
</evidence>
<dbReference type="SUPFAM" id="SSF101478">
    <property type="entry name" value="ADP-ribosylglycohydrolase"/>
    <property type="match status" value="1"/>
</dbReference>
<comment type="caution">
    <text evidence="5">The sequence shown here is derived from an EMBL/GenBank/DDBJ whole genome shotgun (WGS) entry which is preliminary data.</text>
</comment>
<sequence length="472" mass="49730">MKLNSAQTDRACGAVLGSAIGDALGAGYEFRPALGDATQPQMIGGGLGNFAPGEWTDDTTMAWCILDVAATGQDLRSEAALTAIGRNFRTWQESGPADIGIQTSRVLGGIGPDPTAEALTAASRRLHEHTGRTAGNGSLMRTAPVALPYLDDPDAVVEAARGISALTHFDPRAQEACVLWSLAIRRAIVDDVLDLRDGLRYLDDEAVAYWTERIDEAEASDPKRFNPNGWVVSALQAAWSAIVHADGFAETLNTAIRIGDDTDTVAAIAGALIGAKWGASAIPAKWRRILHGYPGKTGEDLVHAAQTTVDGGPKAGVWPNKSRMKDAGTMGALARHPYDDGVWLGDLDALDNLPDGVTAVISLCRVGTEQVPAGVEHITFRLLDSAAASANPNLDFILQDAAETVAALRDEGQIVLVHCVAAHRRTPTVGIAYALERGFGLAEATSAVRGVLPRVNPNSAFDEALGRIAAQR</sequence>
<feature type="binding site" evidence="3">
    <location>
        <position position="56"/>
    </location>
    <ligand>
        <name>Mg(2+)</name>
        <dbReference type="ChEBI" id="CHEBI:18420"/>
        <label>1</label>
    </ligand>
</feature>
<keyword evidence="6" id="KW-1185">Reference proteome</keyword>
<dbReference type="Proteomes" id="UP000006023">
    <property type="component" value="Unassembled WGS sequence"/>
</dbReference>
<feature type="binding site" evidence="3">
    <location>
        <position position="263"/>
    </location>
    <ligand>
        <name>Mg(2+)</name>
        <dbReference type="ChEBI" id="CHEBI:18420"/>
        <label>1</label>
    </ligand>
</feature>
<dbReference type="PANTHER" id="PTHR16222:SF24">
    <property type="entry name" value="ADP-RIBOSYLHYDROLASE ARH3"/>
    <property type="match status" value="1"/>
</dbReference>
<evidence type="ECO:0000256" key="2">
    <source>
        <dbReference type="ARBA" id="ARBA00022801"/>
    </source>
</evidence>
<dbReference type="InterPro" id="IPR029021">
    <property type="entry name" value="Prot-tyrosine_phosphatase-like"/>
</dbReference>
<feature type="binding site" evidence="3">
    <location>
        <position position="57"/>
    </location>
    <ligand>
        <name>Mg(2+)</name>
        <dbReference type="ChEBI" id="CHEBI:18420"/>
        <label>1</label>
    </ligand>
</feature>
<comment type="similarity">
    <text evidence="1">Belongs to the ADP-ribosylglycohydrolase family.</text>
</comment>
<dbReference type="PROSITE" id="PS50056">
    <property type="entry name" value="TYR_PHOSPHATASE_2"/>
    <property type="match status" value="1"/>
</dbReference>
<evidence type="ECO:0000313" key="6">
    <source>
        <dbReference type="Proteomes" id="UP000006023"/>
    </source>
</evidence>
<keyword evidence="3" id="KW-0460">Magnesium</keyword>
<dbReference type="SUPFAM" id="SSF52799">
    <property type="entry name" value="(Phosphotyrosine protein) phosphatases II"/>
    <property type="match status" value="1"/>
</dbReference>
<dbReference type="InterPro" id="IPR005502">
    <property type="entry name" value="Ribosyl_crysJ1"/>
</dbReference>
<dbReference type="InterPro" id="IPR050792">
    <property type="entry name" value="ADP-ribosylglycohydrolase"/>
</dbReference>
<keyword evidence="3" id="KW-0479">Metal-binding</keyword>
<feature type="binding site" evidence="3">
    <location>
        <position position="58"/>
    </location>
    <ligand>
        <name>Mg(2+)</name>
        <dbReference type="ChEBI" id="CHEBI:18420"/>
        <label>1</label>
    </ligand>
</feature>
<dbReference type="Gene3D" id="3.90.190.10">
    <property type="entry name" value="Protein tyrosine phosphatase superfamily"/>
    <property type="match status" value="1"/>
</dbReference>
<dbReference type="eggNOG" id="COG1397">
    <property type="taxonomic scope" value="Bacteria"/>
</dbReference>
<evidence type="ECO:0000256" key="3">
    <source>
        <dbReference type="PIRSR" id="PIRSR605502-1"/>
    </source>
</evidence>
<accession>G7GM06</accession>
<dbReference type="AlphaFoldDB" id="G7GM06"/>
<dbReference type="EMBL" id="BAED01000020">
    <property type="protein sequence ID" value="GAB04631.1"/>
    <property type="molecule type" value="Genomic_DNA"/>
</dbReference>
<keyword evidence="2 5" id="KW-0378">Hydrolase</keyword>
<name>G7GM06_9ACTN</name>
<dbReference type="STRING" id="1075090.GOAMR_20_01790"/>
<evidence type="ECO:0000259" key="4">
    <source>
        <dbReference type="PROSITE" id="PS50056"/>
    </source>
</evidence>
<dbReference type="PANTHER" id="PTHR16222">
    <property type="entry name" value="ADP-RIBOSYLGLYCOHYDROLASE"/>
    <property type="match status" value="1"/>
</dbReference>
<proteinExistence type="inferred from homology"/>
<feature type="binding site" evidence="3">
    <location>
        <position position="264"/>
    </location>
    <ligand>
        <name>Mg(2+)</name>
        <dbReference type="ChEBI" id="CHEBI:18420"/>
        <label>1</label>
    </ligand>
</feature>
<dbReference type="OrthoDB" id="9798107at2"/>
<dbReference type="Pfam" id="PF03747">
    <property type="entry name" value="ADP_ribosyl_GH"/>
    <property type="match status" value="1"/>
</dbReference>
<dbReference type="InterPro" id="IPR036705">
    <property type="entry name" value="Ribosyl_crysJ1_sf"/>
</dbReference>
<dbReference type="CDD" id="cd14498">
    <property type="entry name" value="DSP"/>
    <property type="match status" value="1"/>
</dbReference>
<dbReference type="GO" id="GO:0016787">
    <property type="term" value="F:hydrolase activity"/>
    <property type="evidence" value="ECO:0007669"/>
    <property type="project" value="UniProtKB-KW"/>
</dbReference>
<comment type="cofactor">
    <cofactor evidence="3">
        <name>Mg(2+)</name>
        <dbReference type="ChEBI" id="CHEBI:18420"/>
    </cofactor>
    <text evidence="3">Binds 2 magnesium ions per subunit.</text>
</comment>
<organism evidence="5 6">
    <name type="scientific">Gordonia amarae NBRC 15530</name>
    <dbReference type="NCBI Taxonomy" id="1075090"/>
    <lineage>
        <taxon>Bacteria</taxon>
        <taxon>Bacillati</taxon>
        <taxon>Actinomycetota</taxon>
        <taxon>Actinomycetes</taxon>
        <taxon>Mycobacteriales</taxon>
        <taxon>Gordoniaceae</taxon>
        <taxon>Gordonia</taxon>
    </lineage>
</organism>
<protein>
    <submittedName>
        <fullName evidence="5">Putative hydrolase</fullName>
    </submittedName>
</protein>
<dbReference type="InterPro" id="IPR000387">
    <property type="entry name" value="Tyr_Pase_dom"/>
</dbReference>